<dbReference type="Proteomes" id="UP000555756">
    <property type="component" value="Unassembled WGS sequence"/>
</dbReference>
<organism evidence="2 3">
    <name type="scientific">Gluconacetobacter azotocaptans</name>
    <dbReference type="NCBI Taxonomy" id="142834"/>
    <lineage>
        <taxon>Bacteria</taxon>
        <taxon>Pseudomonadati</taxon>
        <taxon>Pseudomonadota</taxon>
        <taxon>Alphaproteobacteria</taxon>
        <taxon>Acetobacterales</taxon>
        <taxon>Acetobacteraceae</taxon>
        <taxon>Gluconacetobacter</taxon>
    </lineage>
</organism>
<reference evidence="2 3" key="1">
    <citation type="submission" date="2020-04" db="EMBL/GenBank/DDBJ databases">
        <title>Description of novel Gluconacetobacter.</title>
        <authorList>
            <person name="Sombolestani A."/>
        </authorList>
    </citation>
    <scope>NUCLEOTIDE SEQUENCE [LARGE SCALE GENOMIC DNA]</scope>
    <source>
        <strain evidence="2 3">LMG 21311</strain>
    </source>
</reference>
<dbReference type="AlphaFoldDB" id="A0A7W4PDF4"/>
<sequence length="62" mass="6838">MMAPVTKTTQPAATPRAPERRLRLLPAMSEAVRAIHARHRQGLRSQARTDRAGARVMRAAHG</sequence>
<proteinExistence type="predicted"/>
<feature type="compositionally biased region" description="Low complexity" evidence="1">
    <location>
        <begin position="1"/>
        <end position="16"/>
    </location>
</feature>
<comment type="caution">
    <text evidence="2">The sequence shown here is derived from an EMBL/GenBank/DDBJ whole genome shotgun (WGS) entry which is preliminary data.</text>
</comment>
<dbReference type="EMBL" id="JABEQF010000005">
    <property type="protein sequence ID" value="MBB2190182.1"/>
    <property type="molecule type" value="Genomic_DNA"/>
</dbReference>
<protein>
    <submittedName>
        <fullName evidence="2">Uncharacterized protein</fullName>
    </submittedName>
</protein>
<keyword evidence="3" id="KW-1185">Reference proteome</keyword>
<accession>A0A7W4PDF4</accession>
<name>A0A7W4PDF4_9PROT</name>
<evidence type="ECO:0000313" key="3">
    <source>
        <dbReference type="Proteomes" id="UP000555756"/>
    </source>
</evidence>
<evidence type="ECO:0000313" key="2">
    <source>
        <dbReference type="EMBL" id="MBB2190182.1"/>
    </source>
</evidence>
<dbReference type="RefSeq" id="WP_183119296.1">
    <property type="nucleotide sequence ID" value="NZ_JABEQF010000005.1"/>
</dbReference>
<evidence type="ECO:0000256" key="1">
    <source>
        <dbReference type="SAM" id="MobiDB-lite"/>
    </source>
</evidence>
<gene>
    <name evidence="2" type="ORF">HLH34_09390</name>
</gene>
<feature type="region of interest" description="Disordered" evidence="1">
    <location>
        <begin position="1"/>
        <end position="21"/>
    </location>
</feature>
<feature type="region of interest" description="Disordered" evidence="1">
    <location>
        <begin position="38"/>
        <end position="62"/>
    </location>
</feature>